<name>A0ABM0Q4U3_GALVR</name>
<protein>
    <submittedName>
        <fullName evidence="4">Proline-rich transmembrane protein 3-like</fullName>
    </submittedName>
</protein>
<evidence type="ECO:0000313" key="3">
    <source>
        <dbReference type="Proteomes" id="UP000694923"/>
    </source>
</evidence>
<dbReference type="Proteomes" id="UP000694923">
    <property type="component" value="Unplaced"/>
</dbReference>
<organism evidence="3 4">
    <name type="scientific">Galeopterus variegatus</name>
    <name type="common">Malayan flying lemur</name>
    <name type="synonym">Cynocephalus variegatus</name>
    <dbReference type="NCBI Taxonomy" id="482537"/>
    <lineage>
        <taxon>Eukaryota</taxon>
        <taxon>Metazoa</taxon>
        <taxon>Chordata</taxon>
        <taxon>Craniata</taxon>
        <taxon>Vertebrata</taxon>
        <taxon>Euteleostomi</taxon>
        <taxon>Mammalia</taxon>
        <taxon>Eutheria</taxon>
        <taxon>Euarchontoglires</taxon>
        <taxon>Dermoptera</taxon>
        <taxon>Cynocephalidae</taxon>
        <taxon>Galeopterus</taxon>
    </lineage>
</organism>
<dbReference type="RefSeq" id="XP_008563384.1">
    <property type="nucleotide sequence ID" value="XM_008565162.1"/>
</dbReference>
<dbReference type="PANTHER" id="PTHR47400:SF1">
    <property type="entry name" value="PROLINE-RICH TRANSMEMBRANE PROTEIN 3"/>
    <property type="match status" value="1"/>
</dbReference>
<feature type="signal peptide" evidence="2">
    <location>
        <begin position="1"/>
        <end position="23"/>
    </location>
</feature>
<reference evidence="4" key="1">
    <citation type="submission" date="2025-08" db="UniProtKB">
        <authorList>
            <consortium name="RefSeq"/>
        </authorList>
    </citation>
    <scope>IDENTIFICATION</scope>
</reference>
<feature type="compositionally biased region" description="Basic and acidic residues" evidence="1">
    <location>
        <begin position="223"/>
        <end position="235"/>
    </location>
</feature>
<evidence type="ECO:0000256" key="1">
    <source>
        <dbReference type="SAM" id="MobiDB-lite"/>
    </source>
</evidence>
<sequence length="428" mass="45111">MTPSPWGLICGLLLLLLLPSLGAGPVPGRGLPRPLEDSQIHLILGAHPNGPVGSEPHDFDFLWESPRDENPRNSAVPQFPAEKMPQRPVDSLLGPALHGPKAAHGTQRERLPVTDDLQMARGPSSQGWTGPPDSQEPLEQEALAPHPVGFPHLTFNSTAPRLQLRVATVPSSPREPEGQAAQRPQRDDGLKAKAKSEISQTSPLDHQHPAHTLVPHSGTIKRPMLEEQGGDKEDFQEAAQGPLFTQKDPAAPDIASVSPVEVASSQEPGAQPDLALARSLPPAEELPVEPPEKTGAGETWEVSSPGPPAKQADLPDVKGSPGPQPSGPPASEAPDGQPKPEIAAMNGADPISPQRVRGALETPDTPKSLIPGPTDSGPSMNQTESPVGTLQPGEGMSRGWGEGILCPIIKNLCKVYVRVGSEWGQTPA</sequence>
<dbReference type="InterPro" id="IPR043242">
    <property type="entry name" value="PRRT3"/>
</dbReference>
<dbReference type="GeneID" id="103584010"/>
<accession>A0ABM0Q4U3</accession>
<proteinExistence type="predicted"/>
<feature type="chain" id="PRO_5046059389" evidence="2">
    <location>
        <begin position="24"/>
        <end position="428"/>
    </location>
</feature>
<keyword evidence="2" id="KW-0732">Signal</keyword>
<feature type="region of interest" description="Disordered" evidence="1">
    <location>
        <begin position="48"/>
        <end position="138"/>
    </location>
</feature>
<evidence type="ECO:0000256" key="2">
    <source>
        <dbReference type="SAM" id="SignalP"/>
    </source>
</evidence>
<dbReference type="PANTHER" id="PTHR47400">
    <property type="entry name" value="PROLINE-RICH TRANSMEMBRANE PROTEIN 3"/>
    <property type="match status" value="1"/>
</dbReference>
<feature type="compositionally biased region" description="Basic and acidic residues" evidence="1">
    <location>
        <begin position="184"/>
        <end position="196"/>
    </location>
</feature>
<feature type="compositionally biased region" description="Polar residues" evidence="1">
    <location>
        <begin position="376"/>
        <end position="388"/>
    </location>
</feature>
<feature type="compositionally biased region" description="Basic and acidic residues" evidence="1">
    <location>
        <begin position="55"/>
        <end position="71"/>
    </location>
</feature>
<gene>
    <name evidence="4" type="primary">LOC103584010</name>
</gene>
<evidence type="ECO:0000313" key="4">
    <source>
        <dbReference type="RefSeq" id="XP_008563384.1"/>
    </source>
</evidence>
<keyword evidence="3" id="KW-1185">Reference proteome</keyword>
<feature type="region of interest" description="Disordered" evidence="1">
    <location>
        <begin position="167"/>
        <end position="396"/>
    </location>
</feature>